<organism>
    <name type="scientific">Serpula lacrymans var. lacrymans (strain S7.9)</name>
    <name type="common">Dry rot fungus</name>
    <dbReference type="NCBI Taxonomy" id="578457"/>
    <lineage>
        <taxon>Eukaryota</taxon>
        <taxon>Fungi</taxon>
        <taxon>Dikarya</taxon>
        <taxon>Basidiomycota</taxon>
        <taxon>Agaricomycotina</taxon>
        <taxon>Agaricomycetes</taxon>
        <taxon>Agaricomycetidae</taxon>
        <taxon>Boletales</taxon>
        <taxon>Coniophorineae</taxon>
        <taxon>Serpulaceae</taxon>
        <taxon>Serpula</taxon>
    </lineage>
</organism>
<evidence type="ECO:0000313" key="2">
    <source>
        <dbReference type="EMBL" id="EGO19700.1"/>
    </source>
</evidence>
<protein>
    <submittedName>
        <fullName evidence="2">Uncharacterized protein</fullName>
    </submittedName>
</protein>
<dbReference type="OrthoDB" id="3215907at2759"/>
<gene>
    <name evidence="2" type="ORF">SERLADRAFT_402376</name>
</gene>
<name>F8PBR2_SERL9</name>
<evidence type="ECO:0000256" key="1">
    <source>
        <dbReference type="SAM" id="MobiDB-lite"/>
    </source>
</evidence>
<reference evidence="2" key="1">
    <citation type="submission" date="2011-04" db="EMBL/GenBank/DDBJ databases">
        <title>Evolution of plant cell wall degrading machinery underlies the functional diversity of forest fungi.</title>
        <authorList>
            <consortium name="US DOE Joint Genome Institute (JGI-PGF)"/>
            <person name="Eastwood D.C."/>
            <person name="Floudas D."/>
            <person name="Binder M."/>
            <person name="Majcherczyk A."/>
            <person name="Schneider P."/>
            <person name="Aerts A."/>
            <person name="Asiegbu F.O."/>
            <person name="Baker S.E."/>
            <person name="Barry K."/>
            <person name="Bendiksby M."/>
            <person name="Blumentritt M."/>
            <person name="Coutinho P.M."/>
            <person name="Cullen D."/>
            <person name="Cullen D."/>
            <person name="Gathman A."/>
            <person name="Goodell B."/>
            <person name="Henrissat B."/>
            <person name="Ihrmark K."/>
            <person name="Kauserud H."/>
            <person name="Kohler A."/>
            <person name="LaButti K."/>
            <person name="Lapidus A."/>
            <person name="Lavin J.L."/>
            <person name="Lee Y.-H."/>
            <person name="Lindquist E."/>
            <person name="Lilly W."/>
            <person name="Lucas S."/>
            <person name="Morin E."/>
            <person name="Murat C."/>
            <person name="Oguiza J.A."/>
            <person name="Park J."/>
            <person name="Pisabarro A.G."/>
            <person name="Riley R."/>
            <person name="Rosling A."/>
            <person name="Salamov A."/>
            <person name="Schmidt O."/>
            <person name="Schmutz J."/>
            <person name="Skrede I."/>
            <person name="Stenlid J."/>
            <person name="Wiebenga A."/>
            <person name="Xie X."/>
            <person name="Kues U."/>
            <person name="Hibbett D.S."/>
            <person name="Hoffmeister D."/>
            <person name="Hogberg N."/>
            <person name="Martin F."/>
            <person name="Grigoriev I.V."/>
            <person name="Watkinson S.C."/>
        </authorList>
    </citation>
    <scope>NUCLEOTIDE SEQUENCE</scope>
    <source>
        <strain evidence="2">S7.9</strain>
    </source>
</reference>
<sequence length="149" mass="16459">MTPPGLPNPTRRAGKHFKPHPLYLRLNTVPVSPSDTRFASSLSLLPSTPSATCTSPILPPTPCTPAVPSVAEVRRKRMAKLARHLGENVPCELVFPNPSAGEKRVKRRSMSLSAPRVASTPRGRQDWVGEWNRGDIRDVQRELRALKAR</sequence>
<accession>F8PBR2</accession>
<feature type="region of interest" description="Disordered" evidence="1">
    <location>
        <begin position="105"/>
        <end position="124"/>
    </location>
</feature>
<dbReference type="RefSeq" id="XP_007323833.1">
    <property type="nucleotide sequence ID" value="XM_007323771.1"/>
</dbReference>
<proteinExistence type="predicted"/>
<dbReference type="AlphaFoldDB" id="F8PBR2"/>
<dbReference type="EMBL" id="GL945443">
    <property type="protein sequence ID" value="EGO19700.1"/>
    <property type="molecule type" value="Genomic_DNA"/>
</dbReference>
<dbReference type="GeneID" id="18812158"/>
<dbReference type="Proteomes" id="UP000008064">
    <property type="component" value="Unassembled WGS sequence"/>
</dbReference>
<dbReference type="HOGENOM" id="CLU_1750790_0_0_1"/>
<dbReference type="KEGG" id="sla:SERLADRAFT_402376"/>